<name>A0A7J7MD04_9MAGN</name>
<keyword evidence="2" id="KW-1185">Reference proteome</keyword>
<sequence>RVFTIIKTLREFDNKQTYSTINLSTGTIYITLHLLCRNIFPSIIIQYKPNSVNPNRPVH</sequence>
<gene>
    <name evidence="1" type="ORF">GIB67_021407</name>
</gene>
<feature type="non-terminal residue" evidence="1">
    <location>
        <position position="1"/>
    </location>
</feature>
<protein>
    <submittedName>
        <fullName evidence="1">Uncharacterized protein</fullName>
    </submittedName>
</protein>
<proteinExistence type="predicted"/>
<evidence type="ECO:0000313" key="1">
    <source>
        <dbReference type="EMBL" id="KAF6152747.1"/>
    </source>
</evidence>
<accession>A0A7J7MD04</accession>
<reference evidence="1 2" key="1">
    <citation type="journal article" date="2020" name="IScience">
        <title>Genome Sequencing of the Endangered Kingdonia uniflora (Circaeasteraceae, Ranunculales) Reveals Potential Mechanisms of Evolutionary Specialization.</title>
        <authorList>
            <person name="Sun Y."/>
            <person name="Deng T."/>
            <person name="Zhang A."/>
            <person name="Moore M.J."/>
            <person name="Landis J.B."/>
            <person name="Lin N."/>
            <person name="Zhang H."/>
            <person name="Zhang X."/>
            <person name="Huang J."/>
            <person name="Zhang X."/>
            <person name="Sun H."/>
            <person name="Wang H."/>
        </authorList>
    </citation>
    <scope>NUCLEOTIDE SEQUENCE [LARGE SCALE GENOMIC DNA]</scope>
    <source>
        <strain evidence="1">TB1705</strain>
        <tissue evidence="1">Leaf</tissue>
    </source>
</reference>
<dbReference type="Proteomes" id="UP000541444">
    <property type="component" value="Unassembled WGS sequence"/>
</dbReference>
<organism evidence="1 2">
    <name type="scientific">Kingdonia uniflora</name>
    <dbReference type="NCBI Taxonomy" id="39325"/>
    <lineage>
        <taxon>Eukaryota</taxon>
        <taxon>Viridiplantae</taxon>
        <taxon>Streptophyta</taxon>
        <taxon>Embryophyta</taxon>
        <taxon>Tracheophyta</taxon>
        <taxon>Spermatophyta</taxon>
        <taxon>Magnoliopsida</taxon>
        <taxon>Ranunculales</taxon>
        <taxon>Circaeasteraceae</taxon>
        <taxon>Kingdonia</taxon>
    </lineage>
</organism>
<dbReference type="AlphaFoldDB" id="A0A7J7MD04"/>
<dbReference type="EMBL" id="JACGCM010001615">
    <property type="protein sequence ID" value="KAF6152747.1"/>
    <property type="molecule type" value="Genomic_DNA"/>
</dbReference>
<evidence type="ECO:0000313" key="2">
    <source>
        <dbReference type="Proteomes" id="UP000541444"/>
    </source>
</evidence>
<comment type="caution">
    <text evidence="1">The sequence shown here is derived from an EMBL/GenBank/DDBJ whole genome shotgun (WGS) entry which is preliminary data.</text>
</comment>